<dbReference type="STRING" id="282197.SAMN04488517_1063"/>
<evidence type="ECO:0000313" key="1">
    <source>
        <dbReference type="EMBL" id="CTQ31861.1"/>
    </source>
</evidence>
<reference evidence="1 2" key="1">
    <citation type="submission" date="2015-07" db="EMBL/GenBank/DDBJ databases">
        <authorList>
            <person name="Noorani M."/>
        </authorList>
    </citation>
    <scope>NUCLEOTIDE SEQUENCE [LARGE SCALE GENOMIC DNA]</scope>
    <source>
        <strain evidence="1 2">CECT 5088</strain>
    </source>
</reference>
<dbReference type="EMBL" id="CXPG01000011">
    <property type="protein sequence ID" value="CTQ31861.1"/>
    <property type="molecule type" value="Genomic_DNA"/>
</dbReference>
<gene>
    <name evidence="1" type="ORF">JAN5088_00620</name>
</gene>
<name>A0A0M6XNT7_9RHOB</name>
<dbReference type="RefSeq" id="WP_055681333.1">
    <property type="nucleotide sequence ID" value="NZ_CXPG01000011.1"/>
</dbReference>
<protein>
    <submittedName>
        <fullName evidence="1">Uncharacterized protein</fullName>
    </submittedName>
</protein>
<organism evidence="1 2">
    <name type="scientific">Jannaschia rubra</name>
    <dbReference type="NCBI Taxonomy" id="282197"/>
    <lineage>
        <taxon>Bacteria</taxon>
        <taxon>Pseudomonadati</taxon>
        <taxon>Pseudomonadota</taxon>
        <taxon>Alphaproteobacteria</taxon>
        <taxon>Rhodobacterales</taxon>
        <taxon>Roseobacteraceae</taxon>
        <taxon>Jannaschia</taxon>
    </lineage>
</organism>
<accession>A0A0M6XNT7</accession>
<dbReference type="Proteomes" id="UP000048908">
    <property type="component" value="Unassembled WGS sequence"/>
</dbReference>
<proteinExistence type="predicted"/>
<evidence type="ECO:0000313" key="2">
    <source>
        <dbReference type="Proteomes" id="UP000048908"/>
    </source>
</evidence>
<keyword evidence="2" id="KW-1185">Reference proteome</keyword>
<dbReference type="AlphaFoldDB" id="A0A0M6XNT7"/>
<sequence>MTVAEASIMPDRLDLSGKDVVILAGGVWRRGSMQAIHAYTDAASVHLKRPAVDASTDLGTVTALLASPIQM</sequence>